<accession>A0A0A0JWW6</accession>
<evidence type="ECO:0000313" key="3">
    <source>
        <dbReference type="Proteomes" id="UP000030013"/>
    </source>
</evidence>
<evidence type="ECO:0000259" key="1">
    <source>
        <dbReference type="Pfam" id="PF04073"/>
    </source>
</evidence>
<dbReference type="EMBL" id="AVPL01000055">
    <property type="protein sequence ID" value="KGN40066.1"/>
    <property type="molecule type" value="Genomic_DNA"/>
</dbReference>
<dbReference type="SUPFAM" id="SSF55826">
    <property type="entry name" value="YbaK/ProRS associated domain"/>
    <property type="match status" value="1"/>
</dbReference>
<dbReference type="Proteomes" id="UP000030013">
    <property type="component" value="Unassembled WGS sequence"/>
</dbReference>
<sequence length="173" mass="18331">MSHPGDPLSQSDLSEHPSVAAVLRTLAQHHVRTTVRYLPDAVRTARAAADALGITPSEIANSLVFAGRHHDGSVEPLLVLASGGHRVDQDRIAGLLDLAAVEKATPEQVREWTGFAIGGVAPVGHPAPVRTVVDVTLSSHDHVWAAAGHSHSVFQTTYDELLRITSGKAIEVD</sequence>
<name>A0A0A0JWW6_9MICO</name>
<dbReference type="STRING" id="1385519.N801_16605"/>
<dbReference type="AlphaFoldDB" id="A0A0A0JWW6"/>
<dbReference type="GO" id="GO:0002161">
    <property type="term" value="F:aminoacyl-tRNA deacylase activity"/>
    <property type="evidence" value="ECO:0007669"/>
    <property type="project" value="InterPro"/>
</dbReference>
<dbReference type="eggNOG" id="COG2606">
    <property type="taxonomic scope" value="Bacteria"/>
</dbReference>
<proteinExistence type="predicted"/>
<organism evidence="2 3">
    <name type="scientific">Knoellia aerolata DSM 18566</name>
    <dbReference type="NCBI Taxonomy" id="1385519"/>
    <lineage>
        <taxon>Bacteria</taxon>
        <taxon>Bacillati</taxon>
        <taxon>Actinomycetota</taxon>
        <taxon>Actinomycetes</taxon>
        <taxon>Micrococcales</taxon>
        <taxon>Intrasporangiaceae</taxon>
        <taxon>Knoellia</taxon>
    </lineage>
</organism>
<dbReference type="PANTHER" id="PTHR30411:SF1">
    <property type="entry name" value="CYTOPLASMIC PROTEIN"/>
    <property type="match status" value="1"/>
</dbReference>
<gene>
    <name evidence="2" type="ORF">N801_16605</name>
</gene>
<dbReference type="InterPro" id="IPR007214">
    <property type="entry name" value="YbaK/aa-tRNA-synth-assoc-dom"/>
</dbReference>
<dbReference type="CDD" id="cd04333">
    <property type="entry name" value="ProX_deacylase"/>
    <property type="match status" value="1"/>
</dbReference>
<dbReference type="Gene3D" id="3.90.960.10">
    <property type="entry name" value="YbaK/aminoacyl-tRNA synthetase-associated domain"/>
    <property type="match status" value="1"/>
</dbReference>
<protein>
    <recommendedName>
        <fullName evidence="1">YbaK/aminoacyl-tRNA synthetase-associated domain-containing protein</fullName>
    </recommendedName>
</protein>
<comment type="caution">
    <text evidence="2">The sequence shown here is derived from an EMBL/GenBank/DDBJ whole genome shotgun (WGS) entry which is preliminary data.</text>
</comment>
<dbReference type="PANTHER" id="PTHR30411">
    <property type="entry name" value="CYTOPLASMIC PROTEIN"/>
    <property type="match status" value="1"/>
</dbReference>
<dbReference type="Pfam" id="PF04073">
    <property type="entry name" value="tRNA_edit"/>
    <property type="match status" value="1"/>
</dbReference>
<dbReference type="OrthoDB" id="8536235at2"/>
<evidence type="ECO:0000313" key="2">
    <source>
        <dbReference type="EMBL" id="KGN40066.1"/>
    </source>
</evidence>
<feature type="domain" description="YbaK/aminoacyl-tRNA synthetase-associated" evidence="1">
    <location>
        <begin position="41"/>
        <end position="163"/>
    </location>
</feature>
<reference evidence="2 3" key="1">
    <citation type="submission" date="2013-08" db="EMBL/GenBank/DDBJ databases">
        <title>The genome sequence of Knoellia aerolata.</title>
        <authorList>
            <person name="Zhu W."/>
            <person name="Wang G."/>
        </authorList>
    </citation>
    <scope>NUCLEOTIDE SEQUENCE [LARGE SCALE GENOMIC DNA]</scope>
    <source>
        <strain evidence="2 3">DSM 18566</strain>
    </source>
</reference>
<dbReference type="InterPro" id="IPR036754">
    <property type="entry name" value="YbaK/aa-tRNA-synt-asso_dom_sf"/>
</dbReference>
<keyword evidence="3" id="KW-1185">Reference proteome</keyword>
<dbReference type="RefSeq" id="WP_052113184.1">
    <property type="nucleotide sequence ID" value="NZ_AVPL01000055.1"/>
</dbReference>